<feature type="domain" description="Ricin B lectin" evidence="2">
    <location>
        <begin position="734"/>
        <end position="865"/>
    </location>
</feature>
<reference evidence="3 4" key="1">
    <citation type="submission" date="2017-07" db="EMBL/GenBank/DDBJ databases">
        <title>Annotated genome sequence of Bacterioplanes sanyensis isolated from Red Sea.</title>
        <authorList>
            <person name="Rehman Z.U."/>
        </authorList>
    </citation>
    <scope>NUCLEOTIDE SEQUENCE [LARGE SCALE GENOMIC DNA]</scope>
    <source>
        <strain evidence="3 4">NV9</strain>
    </source>
</reference>
<dbReference type="EMBL" id="CP022530">
    <property type="protein sequence ID" value="ASP38492.1"/>
    <property type="molecule type" value="Genomic_DNA"/>
</dbReference>
<dbReference type="CDD" id="cd23499">
    <property type="entry name" value="beta-trefoil_Ricin_SCDase_rpt1"/>
    <property type="match status" value="1"/>
</dbReference>
<dbReference type="OrthoDB" id="6071905at2"/>
<dbReference type="InterPro" id="IPR000772">
    <property type="entry name" value="Ricin_B_lectin"/>
</dbReference>
<dbReference type="Pfam" id="PF00652">
    <property type="entry name" value="Ricin_B_lectin"/>
    <property type="match status" value="2"/>
</dbReference>
<keyword evidence="4" id="KW-1185">Reference proteome</keyword>
<dbReference type="PROSITE" id="PS50231">
    <property type="entry name" value="RICIN_B_LECTIN"/>
    <property type="match status" value="2"/>
</dbReference>
<dbReference type="SUPFAM" id="SSF50370">
    <property type="entry name" value="Ricin B-like lectins"/>
    <property type="match status" value="2"/>
</dbReference>
<accession>A0A222FIL1</accession>
<dbReference type="Gene3D" id="2.80.10.50">
    <property type="match status" value="4"/>
</dbReference>
<dbReference type="KEGG" id="bsan:CHH28_07310"/>
<sequence>MKTQYSLGYWLSLAASALLAQQAAAFSQPPPAEAPPDQRLDAEQAVHELAQGCYAIQSPTNGKFVNRYKKGGAIDDGLGWQVKATSLSQAASFYFKPTSFFHFMLTDQDGRYLATHLPNEISAGRYAGEFAEFKLTAHPQSGGDYLFSIYGPKLSKVLRHNYGSTGHYRDGGLFVIDILNPKNKDSETQFKLVEKSDCQPFPEAQVNVTGDINALRGDAASPVRGTIDPHTHITSYEFMGGKFIHGEPFNRWGVETALRDSKEIHGPNGSLDIIGNLMGYDDVNHRYDTRGWPDFPFWPNHTQVSHMQYYYKWLERSHRGGVRMMVTHLVENEVLCNVQKTVNPASWINPNNCNTMASVHFQIRRLQEMQDYIDAQQGGPGKGFFRIVTSPQQAREVIADGKMAIIMGIEVSELFNCGLKDSCSKESIERQLMEVYDAGVRVMYPIHRFDNQLGGARQEDGFINVGQWLSSARFFETEECDSETRGQRFTSGFPLLSDVPVIGDILKGIGLSPEYDESRLHCNRHGLSPLGEYLVQRMMDLGMIIELDHTSTRSGRAIMDLIEARNYSGVISGHSHLNRKPDGSAHELHYRIAQAGGMLSPYNSTSTNLEWSIGEFIDILTPTGYLVGVPFSTDMGGIGSQAGPRGDVASNPLQYPFTTEFGQVIDKQRTGNRVFDINQDGLAHFGIVADHIQDIRENASPRIYDAVMTSAEAYLQMWQRAIGNTSPKYAGAAGTYVSIVDRRSGRCMDIPGDDNNLNNGVNVQLWDCQLTSQDQKWRYDKAAGMFRNKANPNKCLDNRGQAHNDGEIIIWDCVDSDNLRWDYHGNKLASRHNGNIVADAYGEGNGANVGQWTYHGNSNQQWELRVAEPRNAWVQYRSEATGQCIQAQGDHVGAVVSMAACSDSKAQQWRYDSGTGLLINAQLGELCLAIPDGMIYNHTPLQLESCDANADHQRFIYSGHLLRAQLDAGQVLDVAGSGDQLIMFAAHGKANQRWHGTLH</sequence>
<feature type="domain" description="Ricin B lectin" evidence="2">
    <location>
        <begin position="870"/>
        <end position="997"/>
    </location>
</feature>
<evidence type="ECO:0000313" key="3">
    <source>
        <dbReference type="EMBL" id="ASP38492.1"/>
    </source>
</evidence>
<evidence type="ECO:0000259" key="2">
    <source>
        <dbReference type="SMART" id="SM00458"/>
    </source>
</evidence>
<keyword evidence="1" id="KW-0732">Signal</keyword>
<evidence type="ECO:0000256" key="1">
    <source>
        <dbReference type="SAM" id="SignalP"/>
    </source>
</evidence>
<evidence type="ECO:0000313" key="4">
    <source>
        <dbReference type="Proteomes" id="UP000202440"/>
    </source>
</evidence>
<feature type="signal peptide" evidence="1">
    <location>
        <begin position="1"/>
        <end position="25"/>
    </location>
</feature>
<proteinExistence type="predicted"/>
<dbReference type="Proteomes" id="UP000202440">
    <property type="component" value="Chromosome"/>
</dbReference>
<protein>
    <recommendedName>
        <fullName evidence="2">Ricin B lectin domain-containing protein</fullName>
    </recommendedName>
</protein>
<dbReference type="SMART" id="SM00458">
    <property type="entry name" value="RICIN"/>
    <property type="match status" value="2"/>
</dbReference>
<gene>
    <name evidence="3" type="ORF">CHH28_07310</name>
</gene>
<dbReference type="Gene3D" id="3.20.20.140">
    <property type="entry name" value="Metal-dependent hydrolases"/>
    <property type="match status" value="1"/>
</dbReference>
<organism evidence="3 4">
    <name type="scientific">Bacterioplanes sanyensis</name>
    <dbReference type="NCBI Taxonomy" id="1249553"/>
    <lineage>
        <taxon>Bacteria</taxon>
        <taxon>Pseudomonadati</taxon>
        <taxon>Pseudomonadota</taxon>
        <taxon>Gammaproteobacteria</taxon>
        <taxon>Oceanospirillales</taxon>
        <taxon>Oceanospirillaceae</taxon>
        <taxon>Bacterioplanes</taxon>
    </lineage>
</organism>
<name>A0A222FIL1_9GAMM</name>
<dbReference type="InterPro" id="IPR035992">
    <property type="entry name" value="Ricin_B-like_lectins"/>
</dbReference>
<dbReference type="SUPFAM" id="SSF51556">
    <property type="entry name" value="Metallo-dependent hydrolases"/>
    <property type="match status" value="1"/>
</dbReference>
<dbReference type="InterPro" id="IPR032466">
    <property type="entry name" value="Metal_Hydrolase"/>
</dbReference>
<dbReference type="AlphaFoldDB" id="A0A222FIL1"/>
<dbReference type="RefSeq" id="WP_094059684.1">
    <property type="nucleotide sequence ID" value="NZ_CP022530.1"/>
</dbReference>
<feature type="chain" id="PRO_5012917201" description="Ricin B lectin domain-containing protein" evidence="1">
    <location>
        <begin position="26"/>
        <end position="999"/>
    </location>
</feature>